<evidence type="ECO:0000313" key="3">
    <source>
        <dbReference type="Proteomes" id="UP000642144"/>
    </source>
</evidence>
<organism evidence="2 3">
    <name type="scientific">Duganella levis</name>
    <dbReference type="NCBI Taxonomy" id="2692169"/>
    <lineage>
        <taxon>Bacteria</taxon>
        <taxon>Pseudomonadati</taxon>
        <taxon>Pseudomonadota</taxon>
        <taxon>Betaproteobacteria</taxon>
        <taxon>Burkholderiales</taxon>
        <taxon>Oxalobacteraceae</taxon>
        <taxon>Telluria group</taxon>
        <taxon>Duganella</taxon>
    </lineage>
</organism>
<reference evidence="2 3" key="1">
    <citation type="submission" date="2019-12" db="EMBL/GenBank/DDBJ databases">
        <title>Novel species isolated from a subtropical stream in China.</title>
        <authorList>
            <person name="Lu H."/>
        </authorList>
    </citation>
    <scope>NUCLEOTIDE SEQUENCE [LARGE SCALE GENOMIC DNA]</scope>
    <source>
        <strain evidence="2 3">CY42W</strain>
    </source>
</reference>
<dbReference type="Proteomes" id="UP000642144">
    <property type="component" value="Unassembled WGS sequence"/>
</dbReference>
<dbReference type="InterPro" id="IPR032314">
    <property type="entry name" value="DUF4845"/>
</dbReference>
<evidence type="ECO:0000256" key="1">
    <source>
        <dbReference type="SAM" id="Phobius"/>
    </source>
</evidence>
<comment type="caution">
    <text evidence="2">The sequence shown here is derived from an EMBL/GenBank/DDBJ whole genome shotgun (WGS) entry which is preliminary data.</text>
</comment>
<dbReference type="RefSeq" id="WP_161056475.1">
    <property type="nucleotide sequence ID" value="NZ_WWCT01000017.1"/>
</dbReference>
<gene>
    <name evidence="2" type="ORF">GTP69_19910</name>
</gene>
<keyword evidence="3" id="KW-1185">Reference proteome</keyword>
<dbReference type="EMBL" id="WWCT01000017">
    <property type="protein sequence ID" value="MYN28673.1"/>
    <property type="molecule type" value="Genomic_DNA"/>
</dbReference>
<sequence length="124" mass="13134">MHKRQQGISLVGLIVVLAALGFVLMLGLKIVPTYMEYRAIKNAIATAKATGGGVIEIQKSFDASATASYISSISSRDLIIEKNNGETDISFAYEKKIPLVGPASLLLEYEGTTAKSGATPAKTE</sequence>
<proteinExistence type="predicted"/>
<feature type="transmembrane region" description="Helical" evidence="1">
    <location>
        <begin position="6"/>
        <end position="28"/>
    </location>
</feature>
<keyword evidence="1" id="KW-0812">Transmembrane</keyword>
<evidence type="ECO:0000313" key="2">
    <source>
        <dbReference type="EMBL" id="MYN28673.1"/>
    </source>
</evidence>
<name>A0ABW9W406_9BURK</name>
<accession>A0ABW9W406</accession>
<keyword evidence="1" id="KW-1133">Transmembrane helix</keyword>
<keyword evidence="1" id="KW-0472">Membrane</keyword>
<dbReference type="Pfam" id="PF16137">
    <property type="entry name" value="DUF4845"/>
    <property type="match status" value="1"/>
</dbReference>
<protein>
    <submittedName>
        <fullName evidence="2">DUF4845 domain-containing protein</fullName>
    </submittedName>
</protein>